<feature type="region of interest" description="Disordered" evidence="1">
    <location>
        <begin position="266"/>
        <end position="348"/>
    </location>
</feature>
<gene>
    <name evidence="2" type="ORF">ZT3D7_G2729</name>
</gene>
<organism evidence="2 3">
    <name type="scientific">Zymoseptoria tritici (strain ST99CH_3D7)</name>
    <dbReference type="NCBI Taxonomy" id="1276538"/>
    <lineage>
        <taxon>Eukaryota</taxon>
        <taxon>Fungi</taxon>
        <taxon>Dikarya</taxon>
        <taxon>Ascomycota</taxon>
        <taxon>Pezizomycotina</taxon>
        <taxon>Dothideomycetes</taxon>
        <taxon>Dothideomycetidae</taxon>
        <taxon>Mycosphaerellales</taxon>
        <taxon>Mycosphaerellaceae</taxon>
        <taxon>Zymoseptoria</taxon>
    </lineage>
</organism>
<reference evidence="2 3" key="1">
    <citation type="submission" date="2016-06" db="EMBL/GenBank/DDBJ databases">
        <authorList>
            <person name="Kjaerup R.B."/>
            <person name="Dalgaard T.S."/>
            <person name="Juul-Madsen H.R."/>
        </authorList>
    </citation>
    <scope>NUCLEOTIDE SEQUENCE [LARGE SCALE GENOMIC DNA]</scope>
</reference>
<accession>A0A1X7RK40</accession>
<feature type="compositionally biased region" description="Polar residues" evidence="1">
    <location>
        <begin position="320"/>
        <end position="337"/>
    </location>
</feature>
<feature type="compositionally biased region" description="Basic and acidic residues" evidence="1">
    <location>
        <begin position="266"/>
        <end position="275"/>
    </location>
</feature>
<keyword evidence="3" id="KW-1185">Reference proteome</keyword>
<proteinExistence type="predicted"/>
<name>A0A1X7RK40_ZYMT9</name>
<dbReference type="EMBL" id="LT853693">
    <property type="protein sequence ID" value="SMQ47581.1"/>
    <property type="molecule type" value="Genomic_DNA"/>
</dbReference>
<evidence type="ECO:0000256" key="1">
    <source>
        <dbReference type="SAM" id="MobiDB-lite"/>
    </source>
</evidence>
<dbReference type="Proteomes" id="UP000215127">
    <property type="component" value="Chromosome 2"/>
</dbReference>
<evidence type="ECO:0000313" key="2">
    <source>
        <dbReference type="EMBL" id="SMQ47581.1"/>
    </source>
</evidence>
<sequence>MPDINDSSTRQSATERLEGLLGPLASNLDMNASVRKGTSLEQFTPEVRDAVHVVTKAIYYESVLLKGEVAHPDISTNAVHNRRLFDNSEFVNVVTTWHKPGRSTAVADPNFTPAQFGGQVVKLKPFFAVAVVGNCAYGHLGGSWGGNFEESVPASEQHRFMQIVEVGSDGPSYPFDVLEVGGRTVRESSYLDMTLLCLPLDTPMAPSSGRMTKHSKIIFAIMKKRYNWRLHDQTLYCGRIDGEAYDKTLEDLESWEHYKRRRDALRSRFHQEHTRTNAKSMTQPERSELKRKRGHSDSSGTDVSEPAGGKSADPMRSAQHKSVYNQGVEQQGTTGITSDMRGLTAKKA</sequence>
<protein>
    <submittedName>
        <fullName evidence="2">Uncharacterized protein</fullName>
    </submittedName>
</protein>
<dbReference type="AlphaFoldDB" id="A0A1X7RK40"/>
<evidence type="ECO:0000313" key="3">
    <source>
        <dbReference type="Proteomes" id="UP000215127"/>
    </source>
</evidence>